<proteinExistence type="predicted"/>
<keyword evidence="1" id="KW-1133">Transmembrane helix</keyword>
<dbReference type="EMBL" id="CP089977">
    <property type="protein sequence ID" value="UXZ04090.1"/>
    <property type="molecule type" value="Genomic_DNA"/>
</dbReference>
<evidence type="ECO:0000256" key="1">
    <source>
        <dbReference type="SAM" id="Phobius"/>
    </source>
</evidence>
<dbReference type="Proteomes" id="UP001063782">
    <property type="component" value="Chromosome"/>
</dbReference>
<reference evidence="2" key="1">
    <citation type="submission" date="2021-12" db="EMBL/GenBank/DDBJ databases">
        <title>taxonomy of Moraxella sp. ZY201224.</title>
        <authorList>
            <person name="Li F."/>
        </authorList>
    </citation>
    <scope>NUCLEOTIDE SEQUENCE</scope>
    <source>
        <strain evidence="2">ZY201224</strain>
    </source>
</reference>
<protein>
    <submittedName>
        <fullName evidence="2">Uncharacterized protein</fullName>
    </submittedName>
</protein>
<organism evidence="2 3">
    <name type="scientific">Moraxella nasicaprae</name>
    <dbReference type="NCBI Taxonomy" id="2904122"/>
    <lineage>
        <taxon>Bacteria</taxon>
        <taxon>Pseudomonadati</taxon>
        <taxon>Pseudomonadota</taxon>
        <taxon>Gammaproteobacteria</taxon>
        <taxon>Moraxellales</taxon>
        <taxon>Moraxellaceae</taxon>
        <taxon>Moraxella</taxon>
    </lineage>
</organism>
<evidence type="ECO:0000313" key="2">
    <source>
        <dbReference type="EMBL" id="UXZ04090.1"/>
    </source>
</evidence>
<gene>
    <name evidence="2" type="ORF">LU297_05570</name>
</gene>
<feature type="transmembrane region" description="Helical" evidence="1">
    <location>
        <begin position="20"/>
        <end position="40"/>
    </location>
</feature>
<sequence>MDKKTKNDYPTLKVITLYPLLGGIIGGLPITLTVVIGILIRARLELYF</sequence>
<accession>A0ABY6F1X0</accession>
<evidence type="ECO:0000313" key="3">
    <source>
        <dbReference type="Proteomes" id="UP001063782"/>
    </source>
</evidence>
<keyword evidence="1" id="KW-0812">Transmembrane</keyword>
<name>A0ABY6F1X0_9GAMM</name>
<keyword evidence="1" id="KW-0472">Membrane</keyword>
<keyword evidence="3" id="KW-1185">Reference proteome</keyword>
<dbReference type="RefSeq" id="WP_263075570.1">
    <property type="nucleotide sequence ID" value="NZ_CP089977.1"/>
</dbReference>